<evidence type="ECO:0000313" key="1">
    <source>
        <dbReference type="EMBL" id="SVB25897.1"/>
    </source>
</evidence>
<organism evidence="1">
    <name type="scientific">marine metagenome</name>
    <dbReference type="NCBI Taxonomy" id="408172"/>
    <lineage>
        <taxon>unclassified sequences</taxon>
        <taxon>metagenomes</taxon>
        <taxon>ecological metagenomes</taxon>
    </lineage>
</organism>
<dbReference type="EMBL" id="UINC01034679">
    <property type="protein sequence ID" value="SVB25897.1"/>
    <property type="molecule type" value="Genomic_DNA"/>
</dbReference>
<dbReference type="Pfam" id="PF09932">
    <property type="entry name" value="DUF2164"/>
    <property type="match status" value="1"/>
</dbReference>
<reference evidence="1" key="1">
    <citation type="submission" date="2018-05" db="EMBL/GenBank/DDBJ databases">
        <authorList>
            <person name="Lanie J.A."/>
            <person name="Ng W.-L."/>
            <person name="Kazmierczak K.M."/>
            <person name="Andrzejewski T.M."/>
            <person name="Davidsen T.M."/>
            <person name="Wayne K.J."/>
            <person name="Tettelin H."/>
            <person name="Glass J.I."/>
            <person name="Rusch D."/>
            <person name="Podicherti R."/>
            <person name="Tsui H.-C.T."/>
            <person name="Winkler M.E."/>
        </authorList>
    </citation>
    <scope>NUCLEOTIDE SEQUENCE</scope>
</reference>
<gene>
    <name evidence="1" type="ORF">METZ01_LOCUS178751</name>
</gene>
<accession>A0A382CKN5</accession>
<proteinExistence type="predicted"/>
<evidence type="ECO:0008006" key="2">
    <source>
        <dbReference type="Google" id="ProtNLM"/>
    </source>
</evidence>
<name>A0A382CKN5_9ZZZZ</name>
<dbReference type="AlphaFoldDB" id="A0A382CKN5"/>
<sequence length="81" mass="9451">MINISRKNRDKIAQDIQEWFRENLDQEIGNLDAEFLLDYFTENLGGFYYNQALSDVHSLIAEKTESLADSIYDLMKDTLAE</sequence>
<dbReference type="InterPro" id="IPR018680">
    <property type="entry name" value="DUF2164"/>
</dbReference>
<protein>
    <recommendedName>
        <fullName evidence="2">DUF2164 domain-containing protein</fullName>
    </recommendedName>
</protein>